<dbReference type="InterPro" id="IPR003593">
    <property type="entry name" value="AAA+_ATPase"/>
</dbReference>
<keyword evidence="12" id="KW-1185">Reference proteome</keyword>
<dbReference type="InterPro" id="IPR003439">
    <property type="entry name" value="ABC_transporter-like_ATP-bd"/>
</dbReference>
<dbReference type="NCBIfam" id="TIGR02673">
    <property type="entry name" value="FtsE"/>
    <property type="match status" value="1"/>
</dbReference>
<dbReference type="PROSITE" id="PS50893">
    <property type="entry name" value="ABC_TRANSPORTER_2"/>
    <property type="match status" value="1"/>
</dbReference>
<evidence type="ECO:0000256" key="3">
    <source>
        <dbReference type="ARBA" id="ARBA00022475"/>
    </source>
</evidence>
<keyword evidence="7 9" id="KW-0472">Membrane</keyword>
<dbReference type="SUPFAM" id="SSF52540">
    <property type="entry name" value="P-loop containing nucleoside triphosphate hydrolases"/>
    <property type="match status" value="1"/>
</dbReference>
<dbReference type="SMART" id="SM00382">
    <property type="entry name" value="AAA"/>
    <property type="match status" value="1"/>
</dbReference>
<name>A0ABY5P2U9_9LACT</name>
<keyword evidence="5 9" id="KW-0547">Nucleotide-binding</keyword>
<sequence length="228" mass="25879">MIQFTNVVKQYSNGIKAVDNVSLRIEQGEFVYLVGPSGSGKSTLMKLIYREEKANSGKITVGKYILQDMKEKDVPYLRRYVGVVFQDFKLLPKLNVYENVAYALEVTGKSKKDIKKRVNDVLALVDLRHKIHQYPSELSGGEMQRVAIARAMANRPSILIADEPTGNLDPETANDIFRVLEDINLTGTTIIMGTHNDTLVNRYKHRVVRINDGKIIRDDYKGAYNERD</sequence>
<dbReference type="Proteomes" id="UP001315967">
    <property type="component" value="Chromosome"/>
</dbReference>
<evidence type="ECO:0000256" key="1">
    <source>
        <dbReference type="ARBA" id="ARBA00005417"/>
    </source>
</evidence>
<evidence type="ECO:0000313" key="12">
    <source>
        <dbReference type="Proteomes" id="UP001315967"/>
    </source>
</evidence>
<dbReference type="Gene3D" id="3.40.50.300">
    <property type="entry name" value="P-loop containing nucleotide triphosphate hydrolases"/>
    <property type="match status" value="1"/>
</dbReference>
<feature type="domain" description="ABC transporter" evidence="10">
    <location>
        <begin position="2"/>
        <end position="228"/>
    </location>
</feature>
<keyword evidence="8 9" id="KW-0131">Cell cycle</keyword>
<evidence type="ECO:0000256" key="6">
    <source>
        <dbReference type="ARBA" id="ARBA00022840"/>
    </source>
</evidence>
<evidence type="ECO:0000256" key="7">
    <source>
        <dbReference type="ARBA" id="ARBA00023136"/>
    </source>
</evidence>
<proteinExistence type="inferred from homology"/>
<evidence type="ECO:0000256" key="2">
    <source>
        <dbReference type="ARBA" id="ARBA00020019"/>
    </source>
</evidence>
<comment type="similarity">
    <text evidence="1 9">Belongs to the ABC transporter superfamily.</text>
</comment>
<dbReference type="PANTHER" id="PTHR24220:SF470">
    <property type="entry name" value="CELL DIVISION ATP-BINDING PROTEIN FTSE"/>
    <property type="match status" value="1"/>
</dbReference>
<evidence type="ECO:0000256" key="9">
    <source>
        <dbReference type="RuleBase" id="RU365094"/>
    </source>
</evidence>
<comment type="function">
    <text evidence="9">Part of the ABC transporter FtsEX involved in cellular division.</text>
</comment>
<keyword evidence="4 9" id="KW-0132">Cell division</keyword>
<evidence type="ECO:0000256" key="5">
    <source>
        <dbReference type="ARBA" id="ARBA00022741"/>
    </source>
</evidence>
<protein>
    <recommendedName>
        <fullName evidence="2 9">Cell division ATP-binding protein FtsE</fullName>
    </recommendedName>
</protein>
<gene>
    <name evidence="9 11" type="primary">ftsE</name>
    <name evidence="11" type="ORF">NRE15_08385</name>
</gene>
<reference evidence="11 12" key="1">
    <citation type="submission" date="2022-08" db="EMBL/GenBank/DDBJ databases">
        <title>Aerococcaceae sp. nov isolated from spoiled eye mask.</title>
        <authorList>
            <person name="Zhou G."/>
            <person name="Xie X.-B."/>
            <person name="Shi Q.-S."/>
            <person name="Wang Y.-S."/>
            <person name="Wen X."/>
            <person name="Peng H."/>
            <person name="Yang X.-J."/>
            <person name="Tao H.-B."/>
            <person name="Huang X.-M."/>
        </authorList>
    </citation>
    <scope>NUCLEOTIDE SEQUENCE [LARGE SCALE GENOMIC DNA]</scope>
    <source>
        <strain evidence="12">DM20194951</strain>
    </source>
</reference>
<dbReference type="InterPro" id="IPR015854">
    <property type="entry name" value="ABC_transpr_LolD-like"/>
</dbReference>
<evidence type="ECO:0000256" key="4">
    <source>
        <dbReference type="ARBA" id="ARBA00022618"/>
    </source>
</evidence>
<evidence type="ECO:0000256" key="8">
    <source>
        <dbReference type="ARBA" id="ARBA00023306"/>
    </source>
</evidence>
<dbReference type="GO" id="GO:0051301">
    <property type="term" value="P:cell division"/>
    <property type="evidence" value="ECO:0007669"/>
    <property type="project" value="UniProtKB-KW"/>
</dbReference>
<dbReference type="GO" id="GO:0005524">
    <property type="term" value="F:ATP binding"/>
    <property type="evidence" value="ECO:0007669"/>
    <property type="project" value="UniProtKB-KW"/>
</dbReference>
<dbReference type="InterPro" id="IPR027417">
    <property type="entry name" value="P-loop_NTPase"/>
</dbReference>
<dbReference type="PROSITE" id="PS00211">
    <property type="entry name" value="ABC_TRANSPORTER_1"/>
    <property type="match status" value="1"/>
</dbReference>
<evidence type="ECO:0000259" key="10">
    <source>
        <dbReference type="PROSITE" id="PS50893"/>
    </source>
</evidence>
<comment type="subunit">
    <text evidence="9">Homodimer. Forms a membrane-associated complex with FtsX.</text>
</comment>
<dbReference type="Pfam" id="PF00005">
    <property type="entry name" value="ABC_tran"/>
    <property type="match status" value="1"/>
</dbReference>
<evidence type="ECO:0000313" key="11">
    <source>
        <dbReference type="EMBL" id="UUX32935.1"/>
    </source>
</evidence>
<dbReference type="InterPro" id="IPR005286">
    <property type="entry name" value="Cell_div_FtsE"/>
</dbReference>
<accession>A0ABY5P2U9</accession>
<keyword evidence="3 9" id="KW-1003">Cell membrane</keyword>
<dbReference type="PANTHER" id="PTHR24220">
    <property type="entry name" value="IMPORT ATP-BINDING PROTEIN"/>
    <property type="match status" value="1"/>
</dbReference>
<dbReference type="RefSeq" id="WP_313792439.1">
    <property type="nucleotide sequence ID" value="NZ_CP102453.1"/>
</dbReference>
<comment type="subcellular location">
    <subcellularLocation>
        <location evidence="9">Cell membrane</location>
        <topology evidence="9">Peripheral membrane protein</topology>
        <orientation evidence="9">Cytoplasmic side</orientation>
    </subcellularLocation>
</comment>
<organism evidence="11 12">
    <name type="scientific">Fundicoccus culcitae</name>
    <dbReference type="NCBI Taxonomy" id="2969821"/>
    <lineage>
        <taxon>Bacteria</taxon>
        <taxon>Bacillati</taxon>
        <taxon>Bacillota</taxon>
        <taxon>Bacilli</taxon>
        <taxon>Lactobacillales</taxon>
        <taxon>Aerococcaceae</taxon>
        <taxon>Fundicoccus</taxon>
    </lineage>
</organism>
<dbReference type="InterPro" id="IPR017871">
    <property type="entry name" value="ABC_transporter-like_CS"/>
</dbReference>
<dbReference type="EMBL" id="CP102453">
    <property type="protein sequence ID" value="UUX32935.1"/>
    <property type="molecule type" value="Genomic_DNA"/>
</dbReference>
<keyword evidence="6 9" id="KW-0067">ATP-binding</keyword>